<keyword evidence="1" id="KW-0472">Membrane</keyword>
<gene>
    <name evidence="3" type="ORF">SAMN02927914_03508</name>
</gene>
<dbReference type="InterPro" id="IPR045594">
    <property type="entry name" value="DUF6460"/>
</dbReference>
<sequence>MSALTRFLGDSPLRVILKLLVVSFLVGLVMNAFGWSPIDVLYGIRKFFIDLWNLGFHAIDRFLGYILLGAAIVVPAFILLRIASYRK</sequence>
<accession>A0A1G5YN94</accession>
<evidence type="ECO:0000259" key="2">
    <source>
        <dbReference type="Pfam" id="PF20061"/>
    </source>
</evidence>
<protein>
    <recommendedName>
        <fullName evidence="2">DUF6460 domain-containing protein</fullName>
    </recommendedName>
</protein>
<keyword evidence="1" id="KW-0812">Transmembrane</keyword>
<evidence type="ECO:0000313" key="3">
    <source>
        <dbReference type="EMBL" id="SDA83864.1"/>
    </source>
</evidence>
<dbReference type="OrthoDB" id="8480887at2"/>
<dbReference type="EMBL" id="FMXM01000010">
    <property type="protein sequence ID" value="SDA83864.1"/>
    <property type="molecule type" value="Genomic_DNA"/>
</dbReference>
<feature type="transmembrane region" description="Helical" evidence="1">
    <location>
        <begin position="15"/>
        <end position="35"/>
    </location>
</feature>
<name>A0A1G5YN94_9HYPH</name>
<dbReference type="Proteomes" id="UP000198588">
    <property type="component" value="Unassembled WGS sequence"/>
</dbReference>
<feature type="domain" description="DUF6460" evidence="2">
    <location>
        <begin position="51"/>
        <end position="86"/>
    </location>
</feature>
<proteinExistence type="predicted"/>
<dbReference type="RefSeq" id="WP_091579802.1">
    <property type="nucleotide sequence ID" value="NZ_FMXM01000010.1"/>
</dbReference>
<evidence type="ECO:0000256" key="1">
    <source>
        <dbReference type="SAM" id="Phobius"/>
    </source>
</evidence>
<organism evidence="3 4">
    <name type="scientific">Mesorhizobium qingshengii</name>
    <dbReference type="NCBI Taxonomy" id="1165689"/>
    <lineage>
        <taxon>Bacteria</taxon>
        <taxon>Pseudomonadati</taxon>
        <taxon>Pseudomonadota</taxon>
        <taxon>Alphaproteobacteria</taxon>
        <taxon>Hyphomicrobiales</taxon>
        <taxon>Phyllobacteriaceae</taxon>
        <taxon>Mesorhizobium</taxon>
    </lineage>
</organism>
<reference evidence="3 4" key="1">
    <citation type="submission" date="2016-10" db="EMBL/GenBank/DDBJ databases">
        <authorList>
            <person name="de Groot N.N."/>
        </authorList>
    </citation>
    <scope>NUCLEOTIDE SEQUENCE [LARGE SCALE GENOMIC DNA]</scope>
    <source>
        <strain evidence="3 4">CGMCC 1.12097</strain>
    </source>
</reference>
<dbReference type="STRING" id="1165689.SAMN02927914_03508"/>
<dbReference type="Pfam" id="PF20061">
    <property type="entry name" value="DUF6460"/>
    <property type="match status" value="1"/>
</dbReference>
<feature type="transmembrane region" description="Helical" evidence="1">
    <location>
        <begin position="62"/>
        <end position="83"/>
    </location>
</feature>
<evidence type="ECO:0000313" key="4">
    <source>
        <dbReference type="Proteomes" id="UP000198588"/>
    </source>
</evidence>
<keyword evidence="1" id="KW-1133">Transmembrane helix</keyword>
<dbReference type="AlphaFoldDB" id="A0A1G5YN94"/>